<dbReference type="OrthoDB" id="9797472at2"/>
<dbReference type="CDD" id="cd06261">
    <property type="entry name" value="TM_PBP2"/>
    <property type="match status" value="1"/>
</dbReference>
<dbReference type="InterPro" id="IPR053385">
    <property type="entry name" value="ABC_transport_permease"/>
</dbReference>
<feature type="domain" description="ABC transmembrane type-1" evidence="9">
    <location>
        <begin position="89"/>
        <end position="278"/>
    </location>
</feature>
<dbReference type="InterPro" id="IPR025966">
    <property type="entry name" value="OppC_N"/>
</dbReference>
<dbReference type="SUPFAM" id="SSF161098">
    <property type="entry name" value="MetI-like"/>
    <property type="match status" value="1"/>
</dbReference>
<proteinExistence type="inferred from homology"/>
<evidence type="ECO:0000256" key="7">
    <source>
        <dbReference type="ARBA" id="ARBA00024202"/>
    </source>
</evidence>
<keyword evidence="11" id="KW-1185">Reference proteome</keyword>
<keyword evidence="2 8" id="KW-0813">Transport</keyword>
<dbReference type="Pfam" id="PF00528">
    <property type="entry name" value="BPD_transp_1"/>
    <property type="match status" value="1"/>
</dbReference>
<evidence type="ECO:0000313" key="10">
    <source>
        <dbReference type="EMBL" id="KZE75889.1"/>
    </source>
</evidence>
<dbReference type="PANTHER" id="PTHR43386">
    <property type="entry name" value="OLIGOPEPTIDE TRANSPORT SYSTEM PERMEASE PROTEIN APPC"/>
    <property type="match status" value="1"/>
</dbReference>
<evidence type="ECO:0000256" key="4">
    <source>
        <dbReference type="ARBA" id="ARBA00022692"/>
    </source>
</evidence>
<dbReference type="Pfam" id="PF12911">
    <property type="entry name" value="OppC_N"/>
    <property type="match status" value="1"/>
</dbReference>
<evidence type="ECO:0000256" key="3">
    <source>
        <dbReference type="ARBA" id="ARBA00022475"/>
    </source>
</evidence>
<dbReference type="GO" id="GO:0055085">
    <property type="term" value="P:transmembrane transport"/>
    <property type="evidence" value="ECO:0007669"/>
    <property type="project" value="InterPro"/>
</dbReference>
<feature type="transmembrane region" description="Helical" evidence="8">
    <location>
        <begin position="138"/>
        <end position="162"/>
    </location>
</feature>
<dbReference type="AlphaFoldDB" id="A0A161RWQ7"/>
<dbReference type="PROSITE" id="PS50928">
    <property type="entry name" value="ABC_TM1"/>
    <property type="match status" value="1"/>
</dbReference>
<organism evidence="10 11">
    <name type="scientific">Paenibacillus elgii</name>
    <dbReference type="NCBI Taxonomy" id="189691"/>
    <lineage>
        <taxon>Bacteria</taxon>
        <taxon>Bacillati</taxon>
        <taxon>Bacillota</taxon>
        <taxon>Bacilli</taxon>
        <taxon>Bacillales</taxon>
        <taxon>Paenibacillaceae</taxon>
        <taxon>Paenibacillus</taxon>
    </lineage>
</organism>
<evidence type="ECO:0000256" key="8">
    <source>
        <dbReference type="RuleBase" id="RU363032"/>
    </source>
</evidence>
<evidence type="ECO:0000256" key="2">
    <source>
        <dbReference type="ARBA" id="ARBA00022448"/>
    </source>
</evidence>
<dbReference type="InterPro" id="IPR050366">
    <property type="entry name" value="BP-dependent_transpt_permease"/>
</dbReference>
<evidence type="ECO:0000256" key="5">
    <source>
        <dbReference type="ARBA" id="ARBA00022989"/>
    </source>
</evidence>
<evidence type="ECO:0000313" key="11">
    <source>
        <dbReference type="Proteomes" id="UP000076563"/>
    </source>
</evidence>
<accession>A0A161RWQ7</accession>
<sequence length="290" mass="31102">MNAAPTTLASRHFMARRSAWRRMLRDPMSAVGIGLLAVLLLIILLGPYIVPNDPLTVKMAERLKPASLQYPLGTDHLGRCIFSRLVAGARTTLGFTGLVVLTVALIGLPLGLWSGYVGGRVDALLMRLVDGMGALPEFILAIALTGFLGPSLSNLMLSVVLVKWMGYARVVRSIVLSEREKEYVLAARVGGSGTWKVIGLHLLPHALSPVLVLAALDVGKIMLTISSLSYLGLGAQPPAPEWGAMLNDGRAYFQTAPELMIYPGMAILLVVVACNLIGEGLRDLLDIRSQ</sequence>
<dbReference type="STRING" id="1007103.GCA_000213315_03590"/>
<comment type="similarity">
    <text evidence="7">Belongs to the binding-protein-dependent transport system permease family. OppBC subfamily.</text>
</comment>
<dbReference type="Proteomes" id="UP000076563">
    <property type="component" value="Unassembled WGS sequence"/>
</dbReference>
<feature type="transmembrane region" description="Helical" evidence="8">
    <location>
        <begin position="30"/>
        <end position="50"/>
    </location>
</feature>
<keyword evidence="5 8" id="KW-1133">Transmembrane helix</keyword>
<dbReference type="NCBIfam" id="NF045474">
    <property type="entry name" value="Opp2C"/>
    <property type="match status" value="1"/>
</dbReference>
<gene>
    <name evidence="10" type="primary">nikC</name>
    <name evidence="10" type="ORF">AV654_25880</name>
</gene>
<feature type="transmembrane region" description="Helical" evidence="8">
    <location>
        <begin position="93"/>
        <end position="118"/>
    </location>
</feature>
<dbReference type="EMBL" id="LQRA01000070">
    <property type="protein sequence ID" value="KZE75889.1"/>
    <property type="molecule type" value="Genomic_DNA"/>
</dbReference>
<reference evidence="11" key="1">
    <citation type="submission" date="2016-01" db="EMBL/GenBank/DDBJ databases">
        <title>Draft genome of Chromobacterium sp. F49.</title>
        <authorList>
            <person name="Hong K.W."/>
        </authorList>
    </citation>
    <scope>NUCLEOTIDE SEQUENCE [LARGE SCALE GENOMIC DNA]</scope>
    <source>
        <strain evidence="11">M63</strain>
    </source>
</reference>
<dbReference type="PANTHER" id="PTHR43386:SF1">
    <property type="entry name" value="D,D-DIPEPTIDE TRANSPORT SYSTEM PERMEASE PROTEIN DDPC-RELATED"/>
    <property type="match status" value="1"/>
</dbReference>
<keyword evidence="3" id="KW-1003">Cell membrane</keyword>
<evidence type="ECO:0000256" key="6">
    <source>
        <dbReference type="ARBA" id="ARBA00023136"/>
    </source>
</evidence>
<dbReference type="InterPro" id="IPR035906">
    <property type="entry name" value="MetI-like_sf"/>
</dbReference>
<feature type="transmembrane region" description="Helical" evidence="8">
    <location>
        <begin position="259"/>
        <end position="278"/>
    </location>
</feature>
<evidence type="ECO:0000259" key="9">
    <source>
        <dbReference type="PROSITE" id="PS50928"/>
    </source>
</evidence>
<name>A0A161RWQ7_9BACL</name>
<keyword evidence="4 8" id="KW-0812">Transmembrane</keyword>
<dbReference type="eggNOG" id="COG1173">
    <property type="taxonomic scope" value="Bacteria"/>
</dbReference>
<dbReference type="RefSeq" id="WP_063184673.1">
    <property type="nucleotide sequence ID" value="NZ_LQRA01000070.1"/>
</dbReference>
<comment type="caution">
    <text evidence="10">The sequence shown here is derived from an EMBL/GenBank/DDBJ whole genome shotgun (WGS) entry which is preliminary data.</text>
</comment>
<dbReference type="Gene3D" id="1.10.3720.10">
    <property type="entry name" value="MetI-like"/>
    <property type="match status" value="1"/>
</dbReference>
<keyword evidence="6 8" id="KW-0472">Membrane</keyword>
<dbReference type="InterPro" id="IPR000515">
    <property type="entry name" value="MetI-like"/>
</dbReference>
<comment type="subcellular location">
    <subcellularLocation>
        <location evidence="1 8">Cell membrane</location>
        <topology evidence="1 8">Multi-pass membrane protein</topology>
    </subcellularLocation>
</comment>
<dbReference type="GO" id="GO:0005886">
    <property type="term" value="C:plasma membrane"/>
    <property type="evidence" value="ECO:0007669"/>
    <property type="project" value="UniProtKB-SubCell"/>
</dbReference>
<protein>
    <submittedName>
        <fullName evidence="10">Nickel ABC transporter permease subunit NikC</fullName>
    </submittedName>
</protein>
<evidence type="ECO:0000256" key="1">
    <source>
        <dbReference type="ARBA" id="ARBA00004651"/>
    </source>
</evidence>